<feature type="compositionally biased region" description="Gly residues" evidence="3">
    <location>
        <begin position="272"/>
        <end position="282"/>
    </location>
</feature>
<dbReference type="GO" id="GO:0003723">
    <property type="term" value="F:RNA binding"/>
    <property type="evidence" value="ECO:0007669"/>
    <property type="project" value="UniProtKB-UniRule"/>
</dbReference>
<keyword evidence="1" id="KW-0677">Repeat</keyword>
<evidence type="ECO:0000256" key="2">
    <source>
        <dbReference type="PROSITE-ProRule" id="PRU00117"/>
    </source>
</evidence>
<evidence type="ECO:0000256" key="3">
    <source>
        <dbReference type="SAM" id="MobiDB-lite"/>
    </source>
</evidence>
<protein>
    <submittedName>
        <fullName evidence="6">K Homology domain-containing protein</fullName>
    </submittedName>
</protein>
<accession>A0A914V6I3</accession>
<feature type="region of interest" description="Disordered" evidence="3">
    <location>
        <begin position="272"/>
        <end position="318"/>
    </location>
</feature>
<dbReference type="Proteomes" id="UP000887566">
    <property type="component" value="Unplaced"/>
</dbReference>
<evidence type="ECO:0000259" key="4">
    <source>
        <dbReference type="SMART" id="SM00322"/>
    </source>
</evidence>
<feature type="domain" description="K Homology" evidence="4">
    <location>
        <begin position="31"/>
        <end position="99"/>
    </location>
</feature>
<dbReference type="WBParaSite" id="PSAMB.scaffold15size126113.g389.t1">
    <property type="protein sequence ID" value="PSAMB.scaffold15size126113.g389.t1"/>
    <property type="gene ID" value="PSAMB.scaffold15size126113.g389"/>
</dbReference>
<reference evidence="6" key="1">
    <citation type="submission" date="2022-11" db="UniProtKB">
        <authorList>
            <consortium name="WormBaseParasite"/>
        </authorList>
    </citation>
    <scope>IDENTIFICATION</scope>
</reference>
<dbReference type="PANTHER" id="PTHR10288">
    <property type="entry name" value="KH DOMAIN CONTAINING RNA BINDING PROTEIN"/>
    <property type="match status" value="1"/>
</dbReference>
<dbReference type="InterPro" id="IPR004087">
    <property type="entry name" value="KH_dom"/>
</dbReference>
<evidence type="ECO:0000256" key="1">
    <source>
        <dbReference type="ARBA" id="ARBA00022737"/>
    </source>
</evidence>
<dbReference type="CDD" id="cd22432">
    <property type="entry name" value="KH-I_HNRNPK_rpt1"/>
    <property type="match status" value="1"/>
</dbReference>
<sequence length="398" mass="40572">MKRHGGNNDDGYAGKRQRGDFGGGGGGLAPGKYEIRLLIQSKAAGGVIGKGGENIKRIRSQYDAALSVPDSNSPERIITAVADLDNAIECIREVLPRLDEVGETKSGDVEARLLVHQSHAGAIIGRSGFKIKELREQTNTNLKVFGQCCPMSTDRVLQINGDLEKVVDAIRAVITLLHDIPLKGANKPYDTINYDPGFVQDYGGYPPDRNWRGGGGGGGGGPPRGGGMGYGGDRYGGGGGGGGGPRGGPMRAGGGGGGGGGYGGPRGGGGGGGGGGYGGGDPYGPPPMGGRGPPRGDPYGPPPMGFGGPPGPGGPLQTTQVTIPSELGGTIIGKGGERINRIREDSGAHIIVDPAQAGDERIITISGTQTQIQTAQYLLQQCVRSSIAGRKYLNEQGR</sequence>
<feature type="domain" description="K Homology" evidence="4">
    <location>
        <begin position="107"/>
        <end position="178"/>
    </location>
</feature>
<feature type="region of interest" description="Disordered" evidence="3">
    <location>
        <begin position="240"/>
        <end position="259"/>
    </location>
</feature>
<feature type="compositionally biased region" description="Gly residues" evidence="3">
    <location>
        <begin position="212"/>
        <end position="232"/>
    </location>
</feature>
<dbReference type="PROSITE" id="PS50084">
    <property type="entry name" value="KH_TYPE_1"/>
    <property type="match status" value="3"/>
</dbReference>
<feature type="region of interest" description="Disordered" evidence="3">
    <location>
        <begin position="209"/>
        <end position="232"/>
    </location>
</feature>
<dbReference type="Pfam" id="PF00013">
    <property type="entry name" value="KH_1"/>
    <property type="match status" value="3"/>
</dbReference>
<dbReference type="InterPro" id="IPR036612">
    <property type="entry name" value="KH_dom_type_1_sf"/>
</dbReference>
<feature type="compositionally biased region" description="Pro residues" evidence="3">
    <location>
        <begin position="295"/>
        <end position="313"/>
    </location>
</feature>
<organism evidence="5 6">
    <name type="scientific">Plectus sambesii</name>
    <dbReference type="NCBI Taxonomy" id="2011161"/>
    <lineage>
        <taxon>Eukaryota</taxon>
        <taxon>Metazoa</taxon>
        <taxon>Ecdysozoa</taxon>
        <taxon>Nematoda</taxon>
        <taxon>Chromadorea</taxon>
        <taxon>Plectida</taxon>
        <taxon>Plectina</taxon>
        <taxon>Plectoidea</taxon>
        <taxon>Plectidae</taxon>
        <taxon>Plectus</taxon>
    </lineage>
</organism>
<evidence type="ECO:0000313" key="6">
    <source>
        <dbReference type="WBParaSite" id="PSAMB.scaffold15size126113.g389.t1"/>
    </source>
</evidence>
<dbReference type="SUPFAM" id="SSF54791">
    <property type="entry name" value="Eukaryotic type KH-domain (KH-domain type I)"/>
    <property type="match status" value="3"/>
</dbReference>
<dbReference type="CDD" id="cd22434">
    <property type="entry name" value="KH-I_HNRNPK_rpt3"/>
    <property type="match status" value="1"/>
</dbReference>
<keyword evidence="5" id="KW-1185">Reference proteome</keyword>
<dbReference type="SMART" id="SM00322">
    <property type="entry name" value="KH"/>
    <property type="match status" value="3"/>
</dbReference>
<dbReference type="InterPro" id="IPR004088">
    <property type="entry name" value="KH_dom_type_1"/>
</dbReference>
<dbReference type="CDD" id="cd22433">
    <property type="entry name" value="KH-I_HNRNPK_rpt2"/>
    <property type="match status" value="1"/>
</dbReference>
<dbReference type="AlphaFoldDB" id="A0A914V6I3"/>
<dbReference type="Gene3D" id="3.30.1370.10">
    <property type="entry name" value="K Homology domain, type 1"/>
    <property type="match status" value="3"/>
</dbReference>
<proteinExistence type="predicted"/>
<evidence type="ECO:0000313" key="5">
    <source>
        <dbReference type="Proteomes" id="UP000887566"/>
    </source>
</evidence>
<feature type="region of interest" description="Disordered" evidence="3">
    <location>
        <begin position="1"/>
        <end position="25"/>
    </location>
</feature>
<feature type="domain" description="K Homology" evidence="4">
    <location>
        <begin position="315"/>
        <end position="384"/>
    </location>
</feature>
<keyword evidence="2" id="KW-0694">RNA-binding</keyword>
<name>A0A914V6I3_9BILA</name>